<reference evidence="3" key="3">
    <citation type="submission" date="2025-09" db="UniProtKB">
        <authorList>
            <consortium name="Ensembl"/>
        </authorList>
    </citation>
    <scope>IDENTIFICATION</scope>
</reference>
<feature type="compositionally biased region" description="Basic and acidic residues" evidence="2">
    <location>
        <begin position="449"/>
        <end position="458"/>
    </location>
</feature>
<evidence type="ECO:0000256" key="1">
    <source>
        <dbReference type="SAM" id="Coils"/>
    </source>
</evidence>
<protein>
    <submittedName>
        <fullName evidence="3">Uncharacterized protein</fullName>
    </submittedName>
</protein>
<reference evidence="3" key="1">
    <citation type="submission" date="2021-06" db="EMBL/GenBank/DDBJ databases">
        <authorList>
            <consortium name="Wellcome Sanger Institute Data Sharing"/>
        </authorList>
    </citation>
    <scope>NUCLEOTIDE SEQUENCE [LARGE SCALE GENOMIC DNA]</scope>
</reference>
<evidence type="ECO:0000256" key="2">
    <source>
        <dbReference type="SAM" id="MobiDB-lite"/>
    </source>
</evidence>
<proteinExistence type="predicted"/>
<dbReference type="GO" id="GO:0009615">
    <property type="term" value="P:response to virus"/>
    <property type="evidence" value="ECO:0007669"/>
    <property type="project" value="TreeGrafter"/>
</dbReference>
<keyword evidence="4" id="KW-1185">Reference proteome</keyword>
<name>A0A8C4S7D2_ERPCA</name>
<feature type="compositionally biased region" description="Low complexity" evidence="2">
    <location>
        <begin position="349"/>
        <end position="360"/>
    </location>
</feature>
<dbReference type="Proteomes" id="UP000694620">
    <property type="component" value="Chromosome 8"/>
</dbReference>
<dbReference type="InterPro" id="IPR053270">
    <property type="entry name" value="Fv1_restriction_factor"/>
</dbReference>
<evidence type="ECO:0000313" key="4">
    <source>
        <dbReference type="Proteomes" id="UP000694620"/>
    </source>
</evidence>
<dbReference type="Ensembl" id="ENSECRT00000013470.1">
    <property type="protein sequence ID" value="ENSECRP00000013239.1"/>
    <property type="gene ID" value="ENSECRG00000008832.1"/>
</dbReference>
<dbReference type="GO" id="GO:0005794">
    <property type="term" value="C:Golgi apparatus"/>
    <property type="evidence" value="ECO:0007669"/>
    <property type="project" value="TreeGrafter"/>
</dbReference>
<organism evidence="3 4">
    <name type="scientific">Erpetoichthys calabaricus</name>
    <name type="common">Rope fish</name>
    <name type="synonym">Calamoichthys calabaricus</name>
    <dbReference type="NCBI Taxonomy" id="27687"/>
    <lineage>
        <taxon>Eukaryota</taxon>
        <taxon>Metazoa</taxon>
        <taxon>Chordata</taxon>
        <taxon>Craniata</taxon>
        <taxon>Vertebrata</taxon>
        <taxon>Euteleostomi</taxon>
        <taxon>Actinopterygii</taxon>
        <taxon>Polypteriformes</taxon>
        <taxon>Polypteridae</taxon>
        <taxon>Erpetoichthys</taxon>
    </lineage>
</organism>
<dbReference type="PANTHER" id="PTHR48195">
    <property type="entry name" value="FRIEND VIRUS SUSCEPTIBILITY PROTEIN 1"/>
    <property type="match status" value="1"/>
</dbReference>
<dbReference type="PANTHER" id="PTHR48195:SF1">
    <property type="entry name" value="RIKEN CDNA 2410002F23 GENE"/>
    <property type="match status" value="1"/>
</dbReference>
<keyword evidence="1" id="KW-0175">Coiled coil</keyword>
<feature type="compositionally biased region" description="Basic residues" evidence="2">
    <location>
        <begin position="479"/>
        <end position="500"/>
    </location>
</feature>
<evidence type="ECO:0000313" key="3">
    <source>
        <dbReference type="Ensembl" id="ENSECRP00000013239.1"/>
    </source>
</evidence>
<feature type="region of interest" description="Disordered" evidence="2">
    <location>
        <begin position="344"/>
        <end position="363"/>
    </location>
</feature>
<sequence length="516" mass="57221">MFKKCQVSVKEPITGLQTRGWVLLTAVRSLDSLVDEKEREIKKMQMDLADALGRASMAESQVAVLLPRVQRAEGMSEKAAFCIAKVNAKKKRRPDVAKVKAFVAAANVHEWDPEKWDGNIWDDDYEDDDGPDAGSVIDPLPLQAKPVTRRRLFTDAHGNVRRGDVYEDYTAQEREGFRSRYSQGRNEPVDTWLVRLHDAGAGHVSLDGGDGNEFTDYAIDPRFKQAMRQELTKLEGDSTLMALAANAAYEIYPHPQNWPEVKPWTTLQQAIRVVRELAMRDAVVAGQADQLDVFPFTSIARTILIKTAPANLKGIIMTLLLNEVGAGVGEVVAKLRDLGDLGEWGGAPPGTAATQPTGATSRNSAYRTGGVNRKELWGALINAKVPKEEIDGQPTGLLLDRAKKKGLIDKSGGIKKRVAKAEVHSLLTFAEWEKLSKKHDEVLTFAEWEKLSKKRDETGPSSSSESSSEEEEEEDREKNRRKSKHKKGGKKAKGKGKNKGRTLYPVEELERAARDC</sequence>
<dbReference type="GeneTree" id="ENSGT00940000178645"/>
<feature type="region of interest" description="Disordered" evidence="2">
    <location>
        <begin position="449"/>
        <end position="516"/>
    </location>
</feature>
<accession>A0A8C4S7D2</accession>
<reference evidence="3" key="2">
    <citation type="submission" date="2025-08" db="UniProtKB">
        <authorList>
            <consortium name="Ensembl"/>
        </authorList>
    </citation>
    <scope>IDENTIFICATION</scope>
</reference>
<feature type="coiled-coil region" evidence="1">
    <location>
        <begin position="27"/>
        <end position="54"/>
    </location>
</feature>
<dbReference type="AlphaFoldDB" id="A0A8C4S7D2"/>